<dbReference type="GO" id="GO:0016301">
    <property type="term" value="F:kinase activity"/>
    <property type="evidence" value="ECO:0007669"/>
    <property type="project" value="UniProtKB-KW"/>
</dbReference>
<comment type="caution">
    <text evidence="15">The sequence shown here is derived from an EMBL/GenBank/DDBJ whole genome shotgun (WGS) entry which is preliminary data.</text>
</comment>
<keyword evidence="10" id="KW-0675">Receptor</keyword>
<dbReference type="STRING" id="157652.A0A371EQ03"/>
<evidence type="ECO:0000256" key="2">
    <source>
        <dbReference type="ARBA" id="ARBA00009592"/>
    </source>
</evidence>
<dbReference type="Pfam" id="PF23598">
    <property type="entry name" value="LRR_14"/>
    <property type="match status" value="1"/>
</dbReference>
<dbReference type="SUPFAM" id="SSF52058">
    <property type="entry name" value="L domain-like"/>
    <property type="match status" value="2"/>
</dbReference>
<dbReference type="InterPro" id="IPR055414">
    <property type="entry name" value="LRR_R13L4/SHOC2-like"/>
</dbReference>
<evidence type="ECO:0000256" key="4">
    <source>
        <dbReference type="ARBA" id="ARBA00022614"/>
    </source>
</evidence>
<proteinExistence type="inferred from homology"/>
<dbReference type="OrthoDB" id="1434308at2759"/>
<dbReference type="SMART" id="SM00369">
    <property type="entry name" value="LRR_TYP"/>
    <property type="match status" value="3"/>
</dbReference>
<reference evidence="15" key="1">
    <citation type="submission" date="2018-05" db="EMBL/GenBank/DDBJ databases">
        <title>Draft genome of Mucuna pruriens seed.</title>
        <authorList>
            <person name="Nnadi N.E."/>
            <person name="Vos R."/>
            <person name="Hasami M.H."/>
            <person name="Devisetty U.K."/>
            <person name="Aguiy J.C."/>
        </authorList>
    </citation>
    <scope>NUCLEOTIDE SEQUENCE [LARGE SCALE GENOMIC DNA]</scope>
    <source>
        <strain evidence="15">JCA_2017</strain>
    </source>
</reference>
<keyword evidence="3" id="KW-1003">Cell membrane</keyword>
<dbReference type="FunFam" id="3.80.10.10:FF:000383">
    <property type="entry name" value="Leucine-rich repeat receptor protein kinase EMS1"/>
    <property type="match status" value="1"/>
</dbReference>
<dbReference type="Pfam" id="PF00560">
    <property type="entry name" value="LRR_1"/>
    <property type="match status" value="3"/>
</dbReference>
<dbReference type="EMBL" id="QJKJ01012743">
    <property type="protein sequence ID" value="RDX67989.1"/>
    <property type="molecule type" value="Genomic_DNA"/>
</dbReference>
<dbReference type="InterPro" id="IPR001611">
    <property type="entry name" value="Leu-rich_rpt"/>
</dbReference>
<organism evidence="15 16">
    <name type="scientific">Mucuna pruriens</name>
    <name type="common">Velvet bean</name>
    <name type="synonym">Dolichos pruriens</name>
    <dbReference type="NCBI Taxonomy" id="157652"/>
    <lineage>
        <taxon>Eukaryota</taxon>
        <taxon>Viridiplantae</taxon>
        <taxon>Streptophyta</taxon>
        <taxon>Embryophyta</taxon>
        <taxon>Tracheophyta</taxon>
        <taxon>Spermatophyta</taxon>
        <taxon>Magnoliopsida</taxon>
        <taxon>eudicotyledons</taxon>
        <taxon>Gunneridae</taxon>
        <taxon>Pentapetalae</taxon>
        <taxon>rosids</taxon>
        <taxon>fabids</taxon>
        <taxon>Fabales</taxon>
        <taxon>Fabaceae</taxon>
        <taxon>Papilionoideae</taxon>
        <taxon>50 kb inversion clade</taxon>
        <taxon>NPAAA clade</taxon>
        <taxon>indigoferoid/millettioid clade</taxon>
        <taxon>Phaseoleae</taxon>
        <taxon>Mucuna</taxon>
    </lineage>
</organism>
<evidence type="ECO:0000256" key="8">
    <source>
        <dbReference type="ARBA" id="ARBA00022989"/>
    </source>
</evidence>
<evidence type="ECO:0000256" key="7">
    <source>
        <dbReference type="ARBA" id="ARBA00022737"/>
    </source>
</evidence>
<accession>A0A371EQ03</accession>
<keyword evidence="6 12" id="KW-0732">Signal</keyword>
<dbReference type="Pfam" id="PF08263">
    <property type="entry name" value="LRRNT_2"/>
    <property type="match status" value="1"/>
</dbReference>
<dbReference type="PANTHER" id="PTHR48063:SF63">
    <property type="entry name" value="LEUCINE-RICH RECEPTOR-LIKE KINASE FAMILY PROTEIN"/>
    <property type="match status" value="1"/>
</dbReference>
<dbReference type="InterPro" id="IPR046956">
    <property type="entry name" value="RLP23-like"/>
</dbReference>
<dbReference type="InterPro" id="IPR032675">
    <property type="entry name" value="LRR_dom_sf"/>
</dbReference>
<keyword evidence="4" id="KW-0433">Leucine-rich repeat</keyword>
<evidence type="ECO:0000256" key="12">
    <source>
        <dbReference type="SAM" id="SignalP"/>
    </source>
</evidence>
<evidence type="ECO:0000259" key="13">
    <source>
        <dbReference type="Pfam" id="PF08263"/>
    </source>
</evidence>
<gene>
    <name evidence="15" type="ORF">CR513_53073</name>
</gene>
<evidence type="ECO:0000256" key="11">
    <source>
        <dbReference type="ARBA" id="ARBA00023180"/>
    </source>
</evidence>
<keyword evidence="9" id="KW-0472">Membrane</keyword>
<evidence type="ECO:0000259" key="14">
    <source>
        <dbReference type="Pfam" id="PF23598"/>
    </source>
</evidence>
<dbReference type="PANTHER" id="PTHR48063">
    <property type="entry name" value="LRR RECEPTOR-LIKE KINASE"/>
    <property type="match status" value="1"/>
</dbReference>
<name>A0A371EQ03_MUCPR</name>
<keyword evidence="16" id="KW-1185">Reference proteome</keyword>
<dbReference type="Gene3D" id="3.80.10.10">
    <property type="entry name" value="Ribonuclease Inhibitor"/>
    <property type="match status" value="3"/>
</dbReference>
<comment type="similarity">
    <text evidence="2">Belongs to the RLP family.</text>
</comment>
<dbReference type="InterPro" id="IPR013210">
    <property type="entry name" value="LRR_N_plant-typ"/>
</dbReference>
<feature type="non-terminal residue" evidence="15">
    <location>
        <position position="1"/>
    </location>
</feature>
<feature type="domain" description="Disease resistance R13L4/SHOC-2-like LRR" evidence="14">
    <location>
        <begin position="161"/>
        <end position="363"/>
    </location>
</feature>
<keyword evidence="11" id="KW-0325">Glycoprotein</keyword>
<feature type="domain" description="Leucine-rich repeat-containing N-terminal plant-type" evidence="13">
    <location>
        <begin position="38"/>
        <end position="78"/>
    </location>
</feature>
<keyword evidence="8" id="KW-1133">Transmembrane helix</keyword>
<evidence type="ECO:0000313" key="15">
    <source>
        <dbReference type="EMBL" id="RDX67989.1"/>
    </source>
</evidence>
<dbReference type="AlphaFoldDB" id="A0A371EQ03"/>
<dbReference type="InterPro" id="IPR003591">
    <property type="entry name" value="Leu-rich_rpt_typical-subtyp"/>
</dbReference>
<evidence type="ECO:0000256" key="5">
    <source>
        <dbReference type="ARBA" id="ARBA00022692"/>
    </source>
</evidence>
<evidence type="ECO:0000256" key="10">
    <source>
        <dbReference type="ARBA" id="ARBA00023170"/>
    </source>
</evidence>
<sequence length="556" mass="62065">MGFVIMNSSFFILFFLHLFCLPFFTLPFAVSTEIVCIPSEAEALLKLKHYLNDSSNTLSSWNSSAISNCCLWPAVVCNNVTAHVLQLHLNSSFEWTCAVNGTISSLFAENLDWLSSLSKLEYLDLGGIDLSKSFDWLHTLQALPSLTDLHLSLCTLPPYSQPSLLNFSSLLTLDLSITSYSSAISSIPRWIFGLRKLVSLQFRGNNIQGPIPHGIQNLTLLQNLDLSFNSLSSSIPDWLYGLHHLNFLNLEYNKLNGTISDALGNLTSLVELHLSNNQFSENPFESLRSLSKLSSLEIGDNHFEGVVKEDHLANLTSLKVFYASGNNFTLKVGPNWLPTFQLTGLDMSSWQLGPNFPSWIQSQNKLEVIVMSNTGILDPIPTWFWEAFSQASYVNLSHNNIHGELVTTLRNPISIRSVDLSTNHLCGKLPYLSNYVIWLDLSSNSFLESMDDFLCKKQDKPMNLEFLNLASNNLSGEIPDCWMIWPFLMDVNLQSNHFVGNLPPSMASLAELQSLQIRNNSLSGIFPTILKKTDQLICLDLGENNLSGTIPAWVGA</sequence>
<evidence type="ECO:0000256" key="1">
    <source>
        <dbReference type="ARBA" id="ARBA00004251"/>
    </source>
</evidence>
<evidence type="ECO:0000256" key="3">
    <source>
        <dbReference type="ARBA" id="ARBA00022475"/>
    </source>
</evidence>
<dbReference type="Proteomes" id="UP000257109">
    <property type="component" value="Unassembled WGS sequence"/>
</dbReference>
<keyword evidence="5" id="KW-0812">Transmembrane</keyword>
<protein>
    <submittedName>
        <fullName evidence="15">Inactive leucine-rich repeat receptor-like protein kinase</fullName>
    </submittedName>
</protein>
<dbReference type="GO" id="GO:0005886">
    <property type="term" value="C:plasma membrane"/>
    <property type="evidence" value="ECO:0007669"/>
    <property type="project" value="UniProtKB-SubCell"/>
</dbReference>
<evidence type="ECO:0000256" key="6">
    <source>
        <dbReference type="ARBA" id="ARBA00022729"/>
    </source>
</evidence>
<dbReference type="SUPFAM" id="SSF52047">
    <property type="entry name" value="RNI-like"/>
    <property type="match status" value="1"/>
</dbReference>
<comment type="subcellular location">
    <subcellularLocation>
        <location evidence="1">Cell membrane</location>
        <topology evidence="1">Single-pass type I membrane protein</topology>
    </subcellularLocation>
</comment>
<feature type="chain" id="PRO_5016968618" evidence="12">
    <location>
        <begin position="32"/>
        <end position="556"/>
    </location>
</feature>
<keyword evidence="7" id="KW-0677">Repeat</keyword>
<evidence type="ECO:0000313" key="16">
    <source>
        <dbReference type="Proteomes" id="UP000257109"/>
    </source>
</evidence>
<evidence type="ECO:0000256" key="9">
    <source>
        <dbReference type="ARBA" id="ARBA00023136"/>
    </source>
</evidence>
<feature type="signal peptide" evidence="12">
    <location>
        <begin position="1"/>
        <end position="31"/>
    </location>
</feature>